<accession>A0A8B9AWY1</accession>
<evidence type="ECO:0000313" key="3">
    <source>
        <dbReference type="RefSeq" id="XP_038990122.1"/>
    </source>
</evidence>
<dbReference type="KEGG" id="pda:120113265"/>
<keyword evidence="1" id="KW-1133">Transmembrane helix</keyword>
<name>A0A8B9AWY1_PHODC</name>
<sequence>MLTVLYLQYLMQQMIATWVNFYSSSFLLVFTRSTRCITMQNHCMQTIVLHLQYLMTQLIATWVNSYSLGSLLVVARSPRYITMQNHRIEHVLAWRTHCTGRCLARVWALISKSLSTLTKLLSSS</sequence>
<keyword evidence="1" id="KW-0812">Transmembrane</keyword>
<keyword evidence="1" id="KW-0472">Membrane</keyword>
<evidence type="ECO:0000313" key="2">
    <source>
        <dbReference type="Proteomes" id="UP000228380"/>
    </source>
</evidence>
<evidence type="ECO:0000256" key="1">
    <source>
        <dbReference type="SAM" id="Phobius"/>
    </source>
</evidence>
<dbReference type="GeneID" id="120113265"/>
<reference evidence="2" key="1">
    <citation type="journal article" date="2019" name="Nat. Commun.">
        <title>Genome-wide association mapping of date palm fruit traits.</title>
        <authorList>
            <person name="Hazzouri K.M."/>
            <person name="Gros-Balthazard M."/>
            <person name="Flowers J.M."/>
            <person name="Copetti D."/>
            <person name="Lemansour A."/>
            <person name="Lebrun M."/>
            <person name="Masmoudi K."/>
            <person name="Ferrand S."/>
            <person name="Dhar M.I."/>
            <person name="Fresquez Z.A."/>
            <person name="Rosas U."/>
            <person name="Zhang J."/>
            <person name="Talag J."/>
            <person name="Lee S."/>
            <person name="Kudrna D."/>
            <person name="Powell R.F."/>
            <person name="Leitch I.J."/>
            <person name="Krueger R.R."/>
            <person name="Wing R.A."/>
            <person name="Amiri K.M.A."/>
            <person name="Purugganan M.D."/>
        </authorList>
    </citation>
    <scope>NUCLEOTIDE SEQUENCE [LARGE SCALE GENOMIC DNA]</scope>
    <source>
        <strain evidence="2">cv. Khalas</strain>
    </source>
</reference>
<dbReference type="RefSeq" id="XP_038990122.1">
    <property type="nucleotide sequence ID" value="XM_039134194.1"/>
</dbReference>
<dbReference type="AlphaFoldDB" id="A0A8B9AWY1"/>
<dbReference type="Proteomes" id="UP000228380">
    <property type="component" value="Chromosome 1"/>
</dbReference>
<proteinExistence type="predicted"/>
<keyword evidence="2" id="KW-1185">Reference proteome</keyword>
<gene>
    <name evidence="3" type="primary">LOC120113265</name>
</gene>
<protein>
    <submittedName>
        <fullName evidence="3">Uncharacterized protein LOC120113265</fullName>
    </submittedName>
</protein>
<organism evidence="2 3">
    <name type="scientific">Phoenix dactylifera</name>
    <name type="common">Date palm</name>
    <dbReference type="NCBI Taxonomy" id="42345"/>
    <lineage>
        <taxon>Eukaryota</taxon>
        <taxon>Viridiplantae</taxon>
        <taxon>Streptophyta</taxon>
        <taxon>Embryophyta</taxon>
        <taxon>Tracheophyta</taxon>
        <taxon>Spermatophyta</taxon>
        <taxon>Magnoliopsida</taxon>
        <taxon>Liliopsida</taxon>
        <taxon>Arecaceae</taxon>
        <taxon>Coryphoideae</taxon>
        <taxon>Phoeniceae</taxon>
        <taxon>Phoenix</taxon>
    </lineage>
</organism>
<reference evidence="3" key="2">
    <citation type="submission" date="2025-08" db="UniProtKB">
        <authorList>
            <consortium name="RefSeq"/>
        </authorList>
    </citation>
    <scope>IDENTIFICATION</scope>
    <source>
        <tissue evidence="3">Young leaves</tissue>
    </source>
</reference>
<feature type="transmembrane region" description="Helical" evidence="1">
    <location>
        <begin position="6"/>
        <end position="30"/>
    </location>
</feature>
<dbReference type="OrthoDB" id="10656630at2759"/>